<dbReference type="InterPro" id="IPR050666">
    <property type="entry name" value="ESRP"/>
</dbReference>
<proteinExistence type="predicted"/>
<keyword evidence="9" id="KW-0539">Nucleus</keyword>
<dbReference type="PANTHER" id="PTHR13976">
    <property type="entry name" value="HETEROGENEOUS NUCLEAR RIBONUCLEOPROTEIN-RELATED"/>
    <property type="match status" value="1"/>
</dbReference>
<evidence type="ECO:0000256" key="7">
    <source>
        <dbReference type="ARBA" id="ARBA00022884"/>
    </source>
</evidence>
<dbReference type="SMART" id="SM00360">
    <property type="entry name" value="RRM"/>
    <property type="match status" value="3"/>
</dbReference>
<evidence type="ECO:0000256" key="4">
    <source>
        <dbReference type="ARBA" id="ARBA00022664"/>
    </source>
</evidence>
<keyword evidence="14" id="KW-1185">Reference proteome</keyword>
<accession>A0AAW0TJE6</accession>
<organism evidence="13 14">
    <name type="scientific">Scylla paramamosain</name>
    <name type="common">Mud crab</name>
    <dbReference type="NCBI Taxonomy" id="85552"/>
    <lineage>
        <taxon>Eukaryota</taxon>
        <taxon>Metazoa</taxon>
        <taxon>Ecdysozoa</taxon>
        <taxon>Arthropoda</taxon>
        <taxon>Crustacea</taxon>
        <taxon>Multicrustacea</taxon>
        <taxon>Malacostraca</taxon>
        <taxon>Eumalacostraca</taxon>
        <taxon>Eucarida</taxon>
        <taxon>Decapoda</taxon>
        <taxon>Pleocyemata</taxon>
        <taxon>Brachyura</taxon>
        <taxon>Eubrachyura</taxon>
        <taxon>Portunoidea</taxon>
        <taxon>Portunidae</taxon>
        <taxon>Portuninae</taxon>
        <taxon>Scylla</taxon>
    </lineage>
</organism>
<dbReference type="GO" id="GO:0006397">
    <property type="term" value="P:mRNA processing"/>
    <property type="evidence" value="ECO:0007669"/>
    <property type="project" value="UniProtKB-KW"/>
</dbReference>
<feature type="domain" description="RRM" evidence="12">
    <location>
        <begin position="25"/>
        <end position="104"/>
    </location>
</feature>
<evidence type="ECO:0000313" key="13">
    <source>
        <dbReference type="EMBL" id="KAK8387401.1"/>
    </source>
</evidence>
<keyword evidence="8" id="KW-0007">Acetylation</keyword>
<dbReference type="GO" id="GO:0005634">
    <property type="term" value="C:nucleus"/>
    <property type="evidence" value="ECO:0007669"/>
    <property type="project" value="UniProtKB-SubCell"/>
</dbReference>
<name>A0AAW0TJE6_SCYPA</name>
<dbReference type="PROSITE" id="PS50102">
    <property type="entry name" value="RRM"/>
    <property type="match status" value="3"/>
</dbReference>
<evidence type="ECO:0000256" key="10">
    <source>
        <dbReference type="PROSITE-ProRule" id="PRU00176"/>
    </source>
</evidence>
<keyword evidence="2" id="KW-1017">Isopeptide bond</keyword>
<gene>
    <name evidence="13" type="ORF">O3P69_018174</name>
</gene>
<dbReference type="GO" id="GO:0003723">
    <property type="term" value="F:RNA binding"/>
    <property type="evidence" value="ECO:0007669"/>
    <property type="project" value="UniProtKB-UniRule"/>
</dbReference>
<dbReference type="EMBL" id="JARAKH010000030">
    <property type="protein sequence ID" value="KAK8387401.1"/>
    <property type="molecule type" value="Genomic_DNA"/>
</dbReference>
<dbReference type="AlphaFoldDB" id="A0AAW0TJE6"/>
<dbReference type="Gene3D" id="3.30.70.330">
    <property type="match status" value="3"/>
</dbReference>
<evidence type="ECO:0000256" key="9">
    <source>
        <dbReference type="ARBA" id="ARBA00023242"/>
    </source>
</evidence>
<dbReference type="FunFam" id="3.30.70.330:FF:000031">
    <property type="entry name" value="Heterogeneous nuclear ribonucleoprotein h3 isoform"/>
    <property type="match status" value="1"/>
</dbReference>
<sequence>MACNLVVLTEVDTKPVKMGEGDEETVVRVRGLPWSATVEDVLKFFDGVNIKGGRDGVHLTLSREGRPSGEAYIEVASEEDVALAEKKHNQHMGRRYIEVFKAKKSEMEWVVKRAGFGASGGEDDGCVRLRGLPFGCSKEEIAQFFSGLEIVPNGIALPTDYQGRHTGEAYVQFINKEVAEKSLEKHKEKIAHRYIEIFRSNLGEVRAAMSPKMRGPGGPMGGYNSRPTPYDSRDRFGGMNRYSLGGRGRTQGGYNDYDDGPGWGGSGGYNDGPGSWLSGRGGGRGGGPGGLKGNFGGRGGNWNNGTGHCVHMRGLPFRATEMDIADFFRPLNPVNINIIMDSSNRPSGEADIEFATHDDAVKAMSKDKANMQHRYIELFLNSTPGGNMGGPGGPMGGPVGPMGGPGSGNFGGGGGGGNFSSGNMGGGFGGGYVGGNRMGGGGSGYGNGAGGGGSGGYSSLDDGLGSGMGGGMGSGMGGGIGGTGIGSLGSGLSSGLGSGLGSSLSGSLRGMGSGLSSGLGSSMGSGSGGLGGGNGGMGGGGGGNFGSSFNNGFNSNNGYGPGDQMSGSNYNSFC</sequence>
<dbReference type="Proteomes" id="UP001487740">
    <property type="component" value="Unassembled WGS sequence"/>
</dbReference>
<evidence type="ECO:0000256" key="1">
    <source>
        <dbReference type="ARBA" id="ARBA00004123"/>
    </source>
</evidence>
<keyword evidence="4" id="KW-0507">mRNA processing</keyword>
<evidence type="ECO:0000259" key="12">
    <source>
        <dbReference type="PROSITE" id="PS50102"/>
    </source>
</evidence>
<dbReference type="InterPro" id="IPR035979">
    <property type="entry name" value="RBD_domain_sf"/>
</dbReference>
<evidence type="ECO:0000256" key="5">
    <source>
        <dbReference type="ARBA" id="ARBA00022737"/>
    </source>
</evidence>
<evidence type="ECO:0000256" key="2">
    <source>
        <dbReference type="ARBA" id="ARBA00022499"/>
    </source>
</evidence>
<dbReference type="CDD" id="cd12506">
    <property type="entry name" value="RRM3_hnRNPH_CRSF1_like"/>
    <property type="match status" value="1"/>
</dbReference>
<evidence type="ECO:0000313" key="14">
    <source>
        <dbReference type="Proteomes" id="UP001487740"/>
    </source>
</evidence>
<feature type="compositionally biased region" description="Gly residues" evidence="11">
    <location>
        <begin position="279"/>
        <end position="294"/>
    </location>
</feature>
<feature type="domain" description="RRM" evidence="12">
    <location>
        <begin position="125"/>
        <end position="202"/>
    </location>
</feature>
<feature type="region of interest" description="Disordered" evidence="11">
    <location>
        <begin position="265"/>
        <end position="294"/>
    </location>
</feature>
<dbReference type="SUPFAM" id="SSF54928">
    <property type="entry name" value="RNA-binding domain, RBD"/>
    <property type="match status" value="3"/>
</dbReference>
<evidence type="ECO:0000256" key="3">
    <source>
        <dbReference type="ARBA" id="ARBA00022553"/>
    </source>
</evidence>
<protein>
    <recommendedName>
        <fullName evidence="12">RRM domain-containing protein</fullName>
    </recommendedName>
</protein>
<dbReference type="CDD" id="cd12503">
    <property type="entry name" value="RRM1_hnRNPH_GRSF1_like"/>
    <property type="match status" value="1"/>
</dbReference>
<reference evidence="13 14" key="1">
    <citation type="submission" date="2023-03" db="EMBL/GenBank/DDBJ databases">
        <title>High-quality genome of Scylla paramamosain provides insights in environmental adaptation.</title>
        <authorList>
            <person name="Zhang L."/>
        </authorList>
    </citation>
    <scope>NUCLEOTIDE SEQUENCE [LARGE SCALE GENOMIC DNA]</scope>
    <source>
        <strain evidence="13">LZ_2023a</strain>
        <tissue evidence="13">Muscle</tissue>
    </source>
</reference>
<comment type="subcellular location">
    <subcellularLocation>
        <location evidence="1">Nucleus</location>
    </subcellularLocation>
</comment>
<comment type="caution">
    <text evidence="13">The sequence shown here is derived from an EMBL/GenBank/DDBJ whole genome shotgun (WGS) entry which is preliminary data.</text>
</comment>
<evidence type="ECO:0000256" key="11">
    <source>
        <dbReference type="SAM" id="MobiDB-lite"/>
    </source>
</evidence>
<dbReference type="InterPro" id="IPR000504">
    <property type="entry name" value="RRM_dom"/>
</dbReference>
<evidence type="ECO:0000256" key="8">
    <source>
        <dbReference type="ARBA" id="ARBA00022990"/>
    </source>
</evidence>
<evidence type="ECO:0000256" key="6">
    <source>
        <dbReference type="ARBA" id="ARBA00022843"/>
    </source>
</evidence>
<dbReference type="FunFam" id="3.30.70.330:FF:000131">
    <property type="entry name" value="Heterogeneous nuclear ribonucleoprotein h3 isoform"/>
    <property type="match status" value="1"/>
</dbReference>
<feature type="region of interest" description="Disordered" evidence="11">
    <location>
        <begin position="211"/>
        <end position="237"/>
    </location>
</feature>
<dbReference type="InterPro" id="IPR012677">
    <property type="entry name" value="Nucleotide-bd_a/b_plait_sf"/>
</dbReference>
<dbReference type="Pfam" id="PF00076">
    <property type="entry name" value="RRM_1"/>
    <property type="match status" value="2"/>
</dbReference>
<keyword evidence="7 10" id="KW-0694">RNA-binding</keyword>
<keyword evidence="6" id="KW-0832">Ubl conjugation</keyword>
<keyword evidence="5" id="KW-0677">Repeat</keyword>
<keyword evidence="3" id="KW-0597">Phosphoprotein</keyword>
<feature type="domain" description="RRM" evidence="12">
    <location>
        <begin position="308"/>
        <end position="383"/>
    </location>
</feature>